<protein>
    <submittedName>
        <fullName evidence="1">Uncharacterized protein</fullName>
    </submittedName>
</protein>
<accession>A0A212J841</accession>
<name>A0A212J841_9BACT</name>
<organism evidence="1">
    <name type="scientific">uncultured Dysgonomonas sp</name>
    <dbReference type="NCBI Taxonomy" id="206096"/>
    <lineage>
        <taxon>Bacteria</taxon>
        <taxon>Pseudomonadati</taxon>
        <taxon>Bacteroidota</taxon>
        <taxon>Bacteroidia</taxon>
        <taxon>Bacteroidales</taxon>
        <taxon>Dysgonomonadaceae</taxon>
        <taxon>Dysgonomonas</taxon>
        <taxon>environmental samples</taxon>
    </lineage>
</organism>
<gene>
    <name evidence="1" type="ORF">KL86DYS1_11429</name>
</gene>
<evidence type="ECO:0000313" key="1">
    <source>
        <dbReference type="EMBL" id="SBV95579.1"/>
    </source>
</evidence>
<sequence length="67" mass="8039">MYYIVTLLMPNLSPNDKIIQVFCTLKTSGYLCPHNFKNKENEKFSRDIKNKLRSICKRCRVTNRKRK</sequence>
<proteinExistence type="predicted"/>
<dbReference type="EMBL" id="FLUM01000001">
    <property type="protein sequence ID" value="SBV95579.1"/>
    <property type="molecule type" value="Genomic_DNA"/>
</dbReference>
<dbReference type="AlphaFoldDB" id="A0A212J841"/>
<reference evidence="1" key="1">
    <citation type="submission" date="2016-04" db="EMBL/GenBank/DDBJ databases">
        <authorList>
            <person name="Evans L.H."/>
            <person name="Alamgir A."/>
            <person name="Owens N."/>
            <person name="Weber N.D."/>
            <person name="Virtaneva K."/>
            <person name="Barbian K."/>
            <person name="Babar A."/>
            <person name="Rosenke K."/>
        </authorList>
    </citation>
    <scope>NUCLEOTIDE SEQUENCE</scope>
    <source>
        <strain evidence="1">86-1</strain>
    </source>
</reference>